<proteinExistence type="predicted"/>
<feature type="region of interest" description="Disordered" evidence="1">
    <location>
        <begin position="1"/>
        <end position="21"/>
    </location>
</feature>
<organism evidence="2">
    <name type="scientific">Rhizophora mucronata</name>
    <name type="common">Asiatic mangrove</name>
    <dbReference type="NCBI Taxonomy" id="61149"/>
    <lineage>
        <taxon>Eukaryota</taxon>
        <taxon>Viridiplantae</taxon>
        <taxon>Streptophyta</taxon>
        <taxon>Embryophyta</taxon>
        <taxon>Tracheophyta</taxon>
        <taxon>Spermatophyta</taxon>
        <taxon>Magnoliopsida</taxon>
        <taxon>eudicotyledons</taxon>
        <taxon>Gunneridae</taxon>
        <taxon>Pentapetalae</taxon>
        <taxon>rosids</taxon>
        <taxon>fabids</taxon>
        <taxon>Malpighiales</taxon>
        <taxon>Rhizophoraceae</taxon>
        <taxon>Rhizophora</taxon>
    </lineage>
</organism>
<accession>A0A2P2PQ43</accession>
<dbReference type="EMBL" id="GGEC01076359">
    <property type="protein sequence ID" value="MBX56843.1"/>
    <property type="molecule type" value="Transcribed_RNA"/>
</dbReference>
<dbReference type="AlphaFoldDB" id="A0A2P2PQ43"/>
<protein>
    <submittedName>
        <fullName evidence="2">Uncharacterized protein</fullName>
    </submittedName>
</protein>
<evidence type="ECO:0000313" key="2">
    <source>
        <dbReference type="EMBL" id="MBX56843.1"/>
    </source>
</evidence>
<name>A0A2P2PQ43_RHIMU</name>
<reference evidence="2" key="1">
    <citation type="submission" date="2018-02" db="EMBL/GenBank/DDBJ databases">
        <title>Rhizophora mucronata_Transcriptome.</title>
        <authorList>
            <person name="Meera S.P."/>
            <person name="Sreeshan A."/>
            <person name="Augustine A."/>
        </authorList>
    </citation>
    <scope>NUCLEOTIDE SEQUENCE</scope>
    <source>
        <tissue evidence="2">Leaf</tissue>
    </source>
</reference>
<evidence type="ECO:0000256" key="1">
    <source>
        <dbReference type="SAM" id="MobiDB-lite"/>
    </source>
</evidence>
<sequence length="21" mass="2537">MYLPSQNEMQRNQMHATNQTN</sequence>